<feature type="region of interest" description="Disordered" evidence="1">
    <location>
        <begin position="1"/>
        <end position="26"/>
    </location>
</feature>
<protein>
    <recommendedName>
        <fullName evidence="4">DUF2336 domain-containing protein</fullName>
    </recommendedName>
</protein>
<dbReference type="RefSeq" id="WP_055654907.1">
    <property type="nucleotide sequence ID" value="NZ_CXST01000001.1"/>
</dbReference>
<accession>A0A0M6Y0L9</accession>
<evidence type="ECO:0008006" key="4">
    <source>
        <dbReference type="Google" id="ProtNLM"/>
    </source>
</evidence>
<dbReference type="InterPro" id="IPR019285">
    <property type="entry name" value="DUF2336"/>
</dbReference>
<organism evidence="2 3">
    <name type="scientific">Roseibium aggregatum</name>
    <dbReference type="NCBI Taxonomy" id="187304"/>
    <lineage>
        <taxon>Bacteria</taxon>
        <taxon>Pseudomonadati</taxon>
        <taxon>Pseudomonadota</taxon>
        <taxon>Alphaproteobacteria</taxon>
        <taxon>Hyphomicrobiales</taxon>
        <taxon>Stappiaceae</taxon>
        <taxon>Roseibium</taxon>
    </lineage>
</organism>
<dbReference type="Pfam" id="PF10098">
    <property type="entry name" value="DUF2336"/>
    <property type="match status" value="1"/>
</dbReference>
<proteinExistence type="predicted"/>
<reference evidence="3" key="1">
    <citation type="submission" date="2015-07" db="EMBL/GenBank/DDBJ databases">
        <authorList>
            <person name="Rodrigo-Torres Lidia"/>
            <person name="Arahal R.David."/>
        </authorList>
    </citation>
    <scope>NUCLEOTIDE SEQUENCE [LARGE SCALE GENOMIC DNA]</scope>
    <source>
        <strain evidence="3">CECT 4801</strain>
    </source>
</reference>
<evidence type="ECO:0000256" key="1">
    <source>
        <dbReference type="SAM" id="MobiDB-lite"/>
    </source>
</evidence>
<keyword evidence="3" id="KW-1185">Reference proteome</keyword>
<feature type="region of interest" description="Disordered" evidence="1">
    <location>
        <begin position="354"/>
        <end position="385"/>
    </location>
</feature>
<feature type="compositionally biased region" description="Polar residues" evidence="1">
    <location>
        <begin position="1"/>
        <end position="23"/>
    </location>
</feature>
<evidence type="ECO:0000313" key="3">
    <source>
        <dbReference type="Proteomes" id="UP000048926"/>
    </source>
</evidence>
<evidence type="ECO:0000313" key="2">
    <source>
        <dbReference type="EMBL" id="CTQ42838.1"/>
    </source>
</evidence>
<dbReference type="Proteomes" id="UP000048926">
    <property type="component" value="Unassembled WGS sequence"/>
</dbReference>
<dbReference type="OrthoDB" id="7676556at2"/>
<dbReference type="EMBL" id="CXST01000001">
    <property type="protein sequence ID" value="CTQ42838.1"/>
    <property type="molecule type" value="Genomic_DNA"/>
</dbReference>
<name>A0A0M6Y0L9_9HYPH</name>
<dbReference type="AlphaFoldDB" id="A0A0M6Y0L9"/>
<sequence length="385" mass="41950">MRQTQHFSQSLPNSASPDKSASTKGDDRGVLLAASELFAGRTRHDVEEKRIFLELASNFLPKTSLPDRRRIANLLAAHPEIPDDLLTQLASDEDELTAYPALRYSPRLSVDLLLKVAEAGPDSLRKAVANRPSLRESVITTLCEHAGAPVIRILLDREDVTLTQAHQAKLSCRSDIVATLGLELAGQDALNPDGLMGQFLHLPAPLKSKAIAAAEMTSLVKQAQTPGSATDRRTDTARLKLRDALVSEALFQQRSRFADLLGQGLGLPQTTCDLLMHDDQAEGLTVALKALGMSASEVTTVMIRMLGENLSLERLRGLLRLHRTLSQGAAEVLVGQWILHDQVTQPVSAQLDSQYQDGSRRDVATTDGQKFGFAQAETTRKSNRS</sequence>
<gene>
    <name evidence="2" type="ORF">LAL4801_01275</name>
</gene>